<dbReference type="InterPro" id="IPR050483">
    <property type="entry name" value="CoA-transferase_III_domain"/>
</dbReference>
<proteinExistence type="predicted"/>
<dbReference type="Pfam" id="PF02515">
    <property type="entry name" value="CoA_transf_3"/>
    <property type="match status" value="2"/>
</dbReference>
<comment type="caution">
    <text evidence="2">The sequence shown here is derived from an EMBL/GenBank/DDBJ whole genome shotgun (WGS) entry which is preliminary data.</text>
</comment>
<dbReference type="PANTHER" id="PTHR48207:SF3">
    <property type="entry name" value="SUCCINATE--HYDROXYMETHYLGLUTARATE COA-TRANSFERASE"/>
    <property type="match status" value="1"/>
</dbReference>
<evidence type="ECO:0000313" key="3">
    <source>
        <dbReference type="Proteomes" id="UP000475545"/>
    </source>
</evidence>
<dbReference type="InterPro" id="IPR044855">
    <property type="entry name" value="CoA-Trfase_III_dom3_sf"/>
</dbReference>
<dbReference type="Proteomes" id="UP000475545">
    <property type="component" value="Unassembled WGS sequence"/>
</dbReference>
<keyword evidence="1 2" id="KW-0808">Transferase</keyword>
<organism evidence="2 3">
    <name type="scientific">Gordonia mangrovi</name>
    <dbReference type="NCBI Taxonomy" id="2665643"/>
    <lineage>
        <taxon>Bacteria</taxon>
        <taxon>Bacillati</taxon>
        <taxon>Actinomycetota</taxon>
        <taxon>Actinomycetes</taxon>
        <taxon>Mycobacteriales</taxon>
        <taxon>Gordoniaceae</taxon>
        <taxon>Gordonia</taxon>
    </lineage>
</organism>
<dbReference type="GO" id="GO:0008410">
    <property type="term" value="F:CoA-transferase activity"/>
    <property type="evidence" value="ECO:0007669"/>
    <property type="project" value="TreeGrafter"/>
</dbReference>
<dbReference type="PANTHER" id="PTHR48207">
    <property type="entry name" value="SUCCINATE--HYDROXYMETHYLGLUTARATE COA-TRANSFERASE"/>
    <property type="match status" value="1"/>
</dbReference>
<dbReference type="EMBL" id="WMBR01000005">
    <property type="protein sequence ID" value="MXP23316.1"/>
    <property type="molecule type" value="Genomic_DNA"/>
</dbReference>
<sequence length="802" mass="86800">MSAPTPLDNYLVVDMSDGIAGAYCTKMLADGGARVVTVEPPEGDSLRSWSASGSAADTDSDGALFDYLACSKESLVVDPDVAADLDMLNRLLSKADAVVWSRGSRLTAQTALAPSAICDAHPHLVVTAITPFGLEGPWSERAATEFTLQAWSGGIVGLGRGAPDRAPVHVGGRIGEWFAGAYAAAATMTSVLRGGAGELVDLSMLETEIQGLTYHSTTFQELRGRPFRSERSIFIPGVSQASDGMVALGCATAQQWNDLCVMVGHPEWIDNDQPLQITTRAAEFATDIYAWISERTVDEVCEAATAFRIPNAAVGNGANLPELAQHEERGSYIKNPTRGFTQPGHPYRMSSFALHQPEPAPRLGEHTEALGAELSAPDHKGDRQQATTTGKPFEGMRVLDMTAFWAGPSCTHILATLGAEVIHVESTSRPDMTRFIAGVPMTDENWWEKSPIFAGLNTNKKGVTLNIQTEQGRELLKELVKTCDVLVENYTPRVLDQIGMDYESVKALRPDIIMVRMPGFGLDGPWKDKAAFAYVIEDASGLTWLTGHPDQNPVEPYSIGDPNAGIHALNGLLVALAHRDRTGAGTLVEASMIEAALNVSAEQVIEYSAYGKLLNRDGNRGPVAAPQNLYQSAGTDEFGRDDCWVAIAVETDAQWSILREALGSPEWALDPALESADGRRAAHDLIDEKLGQWCRVRSDDEIVDTLWDAGVPVAKVMQPHRQTELPQLEFRRFFAQVDHAVNGTARHTTLPIRFSSAPEQFDMRPAPLLGEHNTEILTGIGVTAAELDKLESDKVIGRKLAF</sequence>
<evidence type="ECO:0000256" key="1">
    <source>
        <dbReference type="ARBA" id="ARBA00022679"/>
    </source>
</evidence>
<dbReference type="SUPFAM" id="SSF89796">
    <property type="entry name" value="CoA-transferase family III (CaiB/BaiF)"/>
    <property type="match status" value="2"/>
</dbReference>
<keyword evidence="3" id="KW-1185">Reference proteome</keyword>
<dbReference type="RefSeq" id="WP_160903497.1">
    <property type="nucleotide sequence ID" value="NZ_CP102850.1"/>
</dbReference>
<dbReference type="InterPro" id="IPR003673">
    <property type="entry name" value="CoA-Trfase_fam_III"/>
</dbReference>
<name>A0A6L7GTQ4_9ACTN</name>
<accession>A0A6L7GTQ4</accession>
<dbReference type="Gene3D" id="3.30.1540.10">
    <property type="entry name" value="formyl-coa transferase, domain 3"/>
    <property type="match status" value="2"/>
</dbReference>
<dbReference type="InterPro" id="IPR023606">
    <property type="entry name" value="CoA-Trfase_III_dom_1_sf"/>
</dbReference>
<evidence type="ECO:0000313" key="2">
    <source>
        <dbReference type="EMBL" id="MXP23316.1"/>
    </source>
</evidence>
<dbReference type="AlphaFoldDB" id="A0A6L7GTQ4"/>
<dbReference type="Gene3D" id="3.40.50.10540">
    <property type="entry name" value="Crotonobetainyl-coa:carnitine coa-transferase, domain 1"/>
    <property type="match status" value="2"/>
</dbReference>
<protein>
    <submittedName>
        <fullName evidence="2">CoA transferase</fullName>
    </submittedName>
</protein>
<gene>
    <name evidence="2" type="ORF">GIY30_18425</name>
</gene>
<reference evidence="2 3" key="1">
    <citation type="submission" date="2019-11" db="EMBL/GenBank/DDBJ databases">
        <title>Gordonia sp. nov., a novel actinobacterium isolated from mangrove soil in Hainan.</title>
        <authorList>
            <person name="Huang X."/>
            <person name="Xie Y."/>
            <person name="Chu X."/>
            <person name="Xiao K."/>
        </authorList>
    </citation>
    <scope>NUCLEOTIDE SEQUENCE [LARGE SCALE GENOMIC DNA]</scope>
    <source>
        <strain evidence="2 3">HNM0687</strain>
    </source>
</reference>